<proteinExistence type="predicted"/>
<feature type="domain" description="DUF7101" evidence="3">
    <location>
        <begin position="448"/>
        <end position="543"/>
    </location>
</feature>
<evidence type="ECO:0000256" key="1">
    <source>
        <dbReference type="SAM" id="MobiDB-lite"/>
    </source>
</evidence>
<dbReference type="OMA" id="IVCACHY"/>
<dbReference type="Pfam" id="PF23392">
    <property type="entry name" value="DUF7101"/>
    <property type="match status" value="1"/>
</dbReference>
<feature type="domain" description="DUF7100" evidence="2">
    <location>
        <begin position="109"/>
        <end position="436"/>
    </location>
</feature>
<accession>G0SAX7</accession>
<dbReference type="GeneID" id="18258854"/>
<evidence type="ECO:0000259" key="2">
    <source>
        <dbReference type="Pfam" id="PF23391"/>
    </source>
</evidence>
<dbReference type="RefSeq" id="XP_006695179.1">
    <property type="nucleotide sequence ID" value="XM_006695116.1"/>
</dbReference>
<name>G0SAX7_CHATD</name>
<feature type="region of interest" description="Disordered" evidence="1">
    <location>
        <begin position="65"/>
        <end position="86"/>
    </location>
</feature>
<dbReference type="InterPro" id="IPR055526">
    <property type="entry name" value="DUF7100"/>
</dbReference>
<dbReference type="Proteomes" id="UP000008066">
    <property type="component" value="Unassembled WGS sequence"/>
</dbReference>
<organism evidence="5">
    <name type="scientific">Chaetomium thermophilum (strain DSM 1495 / CBS 144.50 / IMI 039719)</name>
    <name type="common">Thermochaetoides thermophila</name>
    <dbReference type="NCBI Taxonomy" id="759272"/>
    <lineage>
        <taxon>Eukaryota</taxon>
        <taxon>Fungi</taxon>
        <taxon>Dikarya</taxon>
        <taxon>Ascomycota</taxon>
        <taxon>Pezizomycotina</taxon>
        <taxon>Sordariomycetes</taxon>
        <taxon>Sordariomycetidae</taxon>
        <taxon>Sordariales</taxon>
        <taxon>Chaetomiaceae</taxon>
        <taxon>Thermochaetoides</taxon>
    </lineage>
</organism>
<protein>
    <submittedName>
        <fullName evidence="4">Uncharacterized protein</fullName>
    </submittedName>
</protein>
<reference evidence="4 5" key="1">
    <citation type="journal article" date="2011" name="Cell">
        <title>Insight into structure and assembly of the nuclear pore complex by utilizing the genome of a eukaryotic thermophile.</title>
        <authorList>
            <person name="Amlacher S."/>
            <person name="Sarges P."/>
            <person name="Flemming D."/>
            <person name="van Noort V."/>
            <person name="Kunze R."/>
            <person name="Devos D.P."/>
            <person name="Arumugam M."/>
            <person name="Bork P."/>
            <person name="Hurt E."/>
        </authorList>
    </citation>
    <scope>NUCLEOTIDE SEQUENCE [LARGE SCALE GENOMIC DNA]</scope>
    <source>
        <strain evidence="5">DSM 1495 / CBS 144.50 / IMI 039719</strain>
    </source>
</reference>
<dbReference type="eggNOG" id="ENOG502SH8E">
    <property type="taxonomic scope" value="Eukaryota"/>
</dbReference>
<sequence length="632" mass="70453">MSTTHPPSYRVWDWNPAYVSAQHAPHATVGNLLVRSALVVGLANPELMKQPYWAGFHPNEGLSHSDPRWAARKAMSKTREGDEDGNANAGLVNHADGSFGGYLAWQNICLANVWRQLVLRSDVDDIVLELLGRFSLERLYASSADREAYQHLVISLLVQLKAIFDLQRLTIPAEREHSHLSWYLGFLVSWEVALRSVEFVLQIIIDSRESLWAHRELRDRYLAEFLLSALRVLTLHPKAPTNQRSKDRRERFARIHGAIEQVYDSYPGPKSFLLEVCKEVAGQLHADPNSLGLPAPLKSELPNVTKELYPLPPCLHSSSISELVPASGFGNWLVQFLALRDVSQFVVAAWIQYHVNREMRDVRLHASSARARNAVLSALNNLRLPPNLTKVDMVITFSTTFRIILPDTLDLARHNAPGPRIDECELDALDALSNRLRERQVVYRISDREIAHSLSQVIANIALQDDPSGRYTPGTRPSLYALNCPSCHLVGASQLRSSGIQVPMSTPDSPEIRLPPQSRCLYCGEGVTLAREVTIARQTWELIEPLRPDADTINVERHLRPPFQMWPPKLDPSGMVVPPTTSSGIVTSGYEMVNGPLSSLNPPGTQILASPAVDQPGSRNAGVVVQPVFNDR</sequence>
<dbReference type="KEGG" id="cthr:CTHT_0048160"/>
<dbReference type="HOGENOM" id="CLU_432757_0_0_1"/>
<evidence type="ECO:0000259" key="3">
    <source>
        <dbReference type="Pfam" id="PF23392"/>
    </source>
</evidence>
<keyword evidence="5" id="KW-1185">Reference proteome</keyword>
<dbReference type="OrthoDB" id="5321461at2759"/>
<evidence type="ECO:0000313" key="4">
    <source>
        <dbReference type="EMBL" id="EGS19357.1"/>
    </source>
</evidence>
<evidence type="ECO:0000313" key="5">
    <source>
        <dbReference type="Proteomes" id="UP000008066"/>
    </source>
</evidence>
<dbReference type="AlphaFoldDB" id="G0SAX7"/>
<dbReference type="EMBL" id="GL988044">
    <property type="protein sequence ID" value="EGS19357.1"/>
    <property type="molecule type" value="Genomic_DNA"/>
</dbReference>
<dbReference type="STRING" id="759272.G0SAX7"/>
<dbReference type="InterPro" id="IPR055527">
    <property type="entry name" value="DUF7101"/>
</dbReference>
<gene>
    <name evidence="4" type="ORF">CTHT_0048160</name>
</gene>
<dbReference type="Pfam" id="PF23391">
    <property type="entry name" value="DUF7100"/>
    <property type="match status" value="1"/>
</dbReference>